<dbReference type="Pfam" id="PF19614">
    <property type="entry name" value="DUF6119"/>
    <property type="match status" value="1"/>
</dbReference>
<protein>
    <recommendedName>
        <fullName evidence="4">Inverse autotransporter beta-domain domain-containing protein</fullName>
    </recommendedName>
</protein>
<dbReference type="EMBL" id="LSOG01000031">
    <property type="protein sequence ID" value="OEH48066.1"/>
    <property type="molecule type" value="Genomic_DNA"/>
</dbReference>
<feature type="transmembrane region" description="Helical" evidence="1">
    <location>
        <begin position="12"/>
        <end position="29"/>
    </location>
</feature>
<dbReference type="AlphaFoldDB" id="A0A1E5JU64"/>
<gene>
    <name evidence="2" type="ORF">lpari_00937</name>
</gene>
<dbReference type="Proteomes" id="UP000095229">
    <property type="component" value="Unassembled WGS sequence"/>
</dbReference>
<keyword evidence="1" id="KW-0812">Transmembrane</keyword>
<evidence type="ECO:0008006" key="4">
    <source>
        <dbReference type="Google" id="ProtNLM"/>
    </source>
</evidence>
<dbReference type="PATRIC" id="fig|45071.7.peg.1006"/>
<keyword evidence="3" id="KW-1185">Reference proteome</keyword>
<name>A0A1E5JU64_9GAMM</name>
<dbReference type="Gene3D" id="2.40.160.160">
    <property type="entry name" value="Inverse autotransporter, beta-domain"/>
    <property type="match status" value="1"/>
</dbReference>
<evidence type="ECO:0000313" key="3">
    <source>
        <dbReference type="Proteomes" id="UP000095229"/>
    </source>
</evidence>
<keyword evidence="1" id="KW-0472">Membrane</keyword>
<reference evidence="2 3" key="1">
    <citation type="submission" date="2016-02" db="EMBL/GenBank/DDBJ databases">
        <title>Secondary metabolites in Legionella.</title>
        <authorList>
            <person name="Tobias N.J."/>
            <person name="Bode H.B."/>
        </authorList>
    </citation>
    <scope>NUCLEOTIDE SEQUENCE [LARGE SCALE GENOMIC DNA]</scope>
    <source>
        <strain evidence="2 3">DSM 19216</strain>
    </source>
</reference>
<dbReference type="InterPro" id="IPR038177">
    <property type="entry name" value="IAT_beta_sf"/>
</dbReference>
<evidence type="ECO:0000313" key="2">
    <source>
        <dbReference type="EMBL" id="OEH48066.1"/>
    </source>
</evidence>
<dbReference type="RefSeq" id="WP_069683433.1">
    <property type="nucleotide sequence ID" value="NZ_LSOG01000031.1"/>
</dbReference>
<organism evidence="2 3">
    <name type="scientific">Legionella parisiensis</name>
    <dbReference type="NCBI Taxonomy" id="45071"/>
    <lineage>
        <taxon>Bacteria</taxon>
        <taxon>Pseudomonadati</taxon>
        <taxon>Pseudomonadota</taxon>
        <taxon>Gammaproteobacteria</taxon>
        <taxon>Legionellales</taxon>
        <taxon>Legionellaceae</taxon>
        <taxon>Legionella</taxon>
    </lineage>
</organism>
<dbReference type="NCBIfam" id="TIGR04141">
    <property type="entry name" value="TIGR04141 family sporadically distributed protein"/>
    <property type="match status" value="1"/>
</dbReference>
<sequence>MKQKASLDYLKPFIVVIIVLGFNTAYPSYQPWSTRVTGQGLLGKSQIGGFIDSMQPLIGNAEKLWFLDGTILGGSRDLNSSNSAYSIGTGVRELKNWSYGEAILGGFFFADYQQTAHRTQAWIANPGIELLGSYNEVRVQGYIPISRRHQTYHYLMASEIPQSTLNEKETYHICEGNWYYVDRNFVSELSEYLDSFYADTTLPDYNHKNEGEFNKHCADMFNNCLCLDRSNISPKGQRQVEPCDIVEAQNNRVIILHHVKRSTDSATLSHLFNQGLNSIRLLRDDSETFENFSKLINNKLQPQIEINYSVHQEFKIIYQIITHKDKIKKSLNLPLFSRISLKRAIKELRRMRVDVEFCFVNDITPPSSGKKKISNQGSLLSRRVIPDTKTRDRIQT</sequence>
<dbReference type="InterPro" id="IPR026487">
    <property type="entry name" value="CHP04141"/>
</dbReference>
<comment type="caution">
    <text evidence="2">The sequence shown here is derived from an EMBL/GenBank/DDBJ whole genome shotgun (WGS) entry which is preliminary data.</text>
</comment>
<dbReference type="STRING" id="45071.Lpar_3147"/>
<evidence type="ECO:0000256" key="1">
    <source>
        <dbReference type="SAM" id="Phobius"/>
    </source>
</evidence>
<proteinExistence type="predicted"/>
<accession>A0A1E5JU64</accession>
<keyword evidence="1" id="KW-1133">Transmembrane helix</keyword>